<dbReference type="Gene3D" id="3.40.50.150">
    <property type="entry name" value="Vaccinia Virus protein VP39"/>
    <property type="match status" value="1"/>
</dbReference>
<reference evidence="5 6" key="1">
    <citation type="journal article" date="2013" name="Genome Announc.">
        <title>Draft Genome Sequence of Methylophaga lonarensis MPLT, a Haloalkaliphilic (Non-Methane-Utilizing) Methylotroph.</title>
        <authorList>
            <person name="Shetty S.A."/>
            <person name="Marathe N.P."/>
            <person name="Munot H."/>
            <person name="Antony C.P."/>
            <person name="Dhotre D.P."/>
            <person name="Murrell J.C."/>
            <person name="Shouche Y.S."/>
        </authorList>
    </citation>
    <scope>NUCLEOTIDE SEQUENCE [LARGE SCALE GENOMIC DNA]</scope>
    <source>
        <strain evidence="5 6">MPL</strain>
    </source>
</reference>
<evidence type="ECO:0000256" key="1">
    <source>
        <dbReference type="ARBA" id="ARBA00005369"/>
    </source>
</evidence>
<dbReference type="RefSeq" id="WP_009725749.1">
    <property type="nucleotide sequence ID" value="NZ_APHR01000015.1"/>
</dbReference>
<proteinExistence type="inferred from homology"/>
<keyword evidence="5" id="KW-0808">Transferase</keyword>
<dbReference type="PATRIC" id="fig|1286106.3.peg.721"/>
<feature type="coiled-coil region" evidence="4">
    <location>
        <begin position="107"/>
        <end position="134"/>
    </location>
</feature>
<dbReference type="STRING" id="1286106.MPL1_03603"/>
<organism evidence="5 6">
    <name type="scientific">Methylophaga lonarensis MPL</name>
    <dbReference type="NCBI Taxonomy" id="1286106"/>
    <lineage>
        <taxon>Bacteria</taxon>
        <taxon>Pseudomonadati</taxon>
        <taxon>Pseudomonadota</taxon>
        <taxon>Gammaproteobacteria</taxon>
        <taxon>Thiotrichales</taxon>
        <taxon>Piscirickettsiaceae</taxon>
        <taxon>Methylophaga</taxon>
    </lineage>
</organism>
<dbReference type="GO" id="GO:0032259">
    <property type="term" value="P:methylation"/>
    <property type="evidence" value="ECO:0007669"/>
    <property type="project" value="UniProtKB-KW"/>
</dbReference>
<dbReference type="SUPFAM" id="SSF53335">
    <property type="entry name" value="S-adenosyl-L-methionine-dependent methyltransferases"/>
    <property type="match status" value="1"/>
</dbReference>
<evidence type="ECO:0000256" key="3">
    <source>
        <dbReference type="ARBA" id="ARBA00030757"/>
    </source>
</evidence>
<dbReference type="CDD" id="cd02440">
    <property type="entry name" value="AdoMet_MTases"/>
    <property type="match status" value="1"/>
</dbReference>
<dbReference type="Pfam" id="PF01135">
    <property type="entry name" value="PCMT"/>
    <property type="match status" value="1"/>
</dbReference>
<protein>
    <recommendedName>
        <fullName evidence="2">Protein-L-isoaspartate O-methyltransferase</fullName>
    </recommendedName>
    <alternativeName>
        <fullName evidence="3">Protein L-isoaspartyl methyltransferase</fullName>
    </alternativeName>
</protein>
<comment type="similarity">
    <text evidence="1">Belongs to the methyltransferase superfamily. L-isoaspartyl/D-aspartyl protein methyltransferase family.</text>
</comment>
<dbReference type="AlphaFoldDB" id="M7NY99"/>
<dbReference type="GO" id="GO:0004719">
    <property type="term" value="F:protein-L-isoaspartate (D-aspartate) O-methyltransferase activity"/>
    <property type="evidence" value="ECO:0007669"/>
    <property type="project" value="InterPro"/>
</dbReference>
<evidence type="ECO:0000256" key="4">
    <source>
        <dbReference type="SAM" id="Coils"/>
    </source>
</evidence>
<dbReference type="Proteomes" id="UP000012019">
    <property type="component" value="Unassembled WGS sequence"/>
</dbReference>
<gene>
    <name evidence="5" type="ORF">MPL1_03603</name>
</gene>
<dbReference type="InterPro" id="IPR000682">
    <property type="entry name" value="PCMT"/>
</dbReference>
<comment type="caution">
    <text evidence="5">The sequence shown here is derived from an EMBL/GenBank/DDBJ whole genome shotgun (WGS) entry which is preliminary data.</text>
</comment>
<dbReference type="PANTHER" id="PTHR11579:SF18">
    <property type="entry name" value="PROTEIN-L-ISOASPARTATE O-METHYLTRANSFERASE"/>
    <property type="match status" value="1"/>
</dbReference>
<sequence>MHVVRDNPRQNMVMQQLRPNQISDAGILSALDAIDRSLFVDPAFAGLAFSETELPIGEGQSLLSPLLEGRLLQALALQPHETVLEIGTGSGYFTALLSKLAHQVITVELNEDLLMEAQQRLTELEINNVEFRCMDASRGVELTERIDAIIATAAYAVAPEACLHSLKVGGRMIVVTGKSPAMQVQRITRINEWQWQTENLFETVMPMIYHAEPKTEFVF</sequence>
<keyword evidence="5" id="KW-0489">Methyltransferase</keyword>
<dbReference type="EMBL" id="APHR01000015">
    <property type="protein sequence ID" value="EMR13768.1"/>
    <property type="molecule type" value="Genomic_DNA"/>
</dbReference>
<keyword evidence="6" id="KW-1185">Reference proteome</keyword>
<name>M7NY99_9GAMM</name>
<dbReference type="GO" id="GO:0005737">
    <property type="term" value="C:cytoplasm"/>
    <property type="evidence" value="ECO:0007669"/>
    <property type="project" value="TreeGrafter"/>
</dbReference>
<dbReference type="eggNOG" id="COG2518">
    <property type="taxonomic scope" value="Bacteria"/>
</dbReference>
<evidence type="ECO:0000313" key="6">
    <source>
        <dbReference type="Proteomes" id="UP000012019"/>
    </source>
</evidence>
<evidence type="ECO:0000256" key="2">
    <source>
        <dbReference type="ARBA" id="ARBA00013346"/>
    </source>
</evidence>
<accession>M7NY99</accession>
<evidence type="ECO:0000313" key="5">
    <source>
        <dbReference type="EMBL" id="EMR13768.1"/>
    </source>
</evidence>
<dbReference type="InterPro" id="IPR029063">
    <property type="entry name" value="SAM-dependent_MTases_sf"/>
</dbReference>
<dbReference type="PANTHER" id="PTHR11579">
    <property type="entry name" value="PROTEIN-L-ISOASPARTATE O-METHYLTRANSFERASE"/>
    <property type="match status" value="1"/>
</dbReference>
<keyword evidence="4" id="KW-0175">Coiled coil</keyword>